<dbReference type="InterPro" id="IPR008266">
    <property type="entry name" value="Tyr_kinase_AS"/>
</dbReference>
<dbReference type="PANTHER" id="PTHR27001:SF931">
    <property type="entry name" value="OS11G0664100 PROTEIN"/>
    <property type="match status" value="1"/>
</dbReference>
<dbReference type="InterPro" id="IPR011009">
    <property type="entry name" value="Kinase-like_dom_sf"/>
</dbReference>
<evidence type="ECO:0000259" key="3">
    <source>
        <dbReference type="PROSITE" id="PS50011"/>
    </source>
</evidence>
<reference evidence="4 5" key="2">
    <citation type="journal article" date="2018" name="Hortic Res">
        <title>Improved Brassica rapa reference genome by single-molecule sequencing and chromosome conformation capture technologies.</title>
        <authorList>
            <person name="Zhang L."/>
            <person name="Cai X."/>
            <person name="Wu J."/>
            <person name="Liu M."/>
            <person name="Grob S."/>
            <person name="Cheng F."/>
            <person name="Liang J."/>
            <person name="Cai C."/>
            <person name="Liu Z."/>
            <person name="Liu B."/>
            <person name="Wang F."/>
            <person name="Li S."/>
            <person name="Liu F."/>
            <person name="Li X."/>
            <person name="Cheng L."/>
            <person name="Yang W."/>
            <person name="Li M.H."/>
            <person name="Grossniklaus U."/>
            <person name="Zheng H."/>
            <person name="Wang X."/>
        </authorList>
    </citation>
    <scope>NUCLEOTIDE SEQUENCE [LARGE SCALE GENOMIC DNA]</scope>
    <source>
        <strain evidence="4 5">cv. Chiifu-401-42</strain>
    </source>
</reference>
<protein>
    <recommendedName>
        <fullName evidence="3">Protein kinase domain-containing protein</fullName>
    </recommendedName>
</protein>
<dbReference type="Gene3D" id="1.10.510.10">
    <property type="entry name" value="Transferase(Phosphotransferase) domain 1"/>
    <property type="match status" value="1"/>
</dbReference>
<dbReference type="PROSITE" id="PS50011">
    <property type="entry name" value="PROTEIN_KINASE_DOM"/>
    <property type="match status" value="1"/>
</dbReference>
<dbReference type="GO" id="GO:0004672">
    <property type="term" value="F:protein kinase activity"/>
    <property type="evidence" value="ECO:0007669"/>
    <property type="project" value="InterPro"/>
</dbReference>
<evidence type="ECO:0000313" key="4">
    <source>
        <dbReference type="EnsemblPlants" id="Bra014609.1-P"/>
    </source>
</evidence>
<dbReference type="SUPFAM" id="SSF56112">
    <property type="entry name" value="Protein kinase-like (PK-like)"/>
    <property type="match status" value="1"/>
</dbReference>
<dbReference type="InParanoid" id="M4DDP1"/>
<dbReference type="Proteomes" id="UP000011750">
    <property type="component" value="Chromosome A04"/>
</dbReference>
<sequence length="174" mass="20056">MFLQKLIADWGHRRKILPDQEIFNHRGSLDAPVLPWNARLKIAKEVAIAITYLHTAFPRIIIHRDIRANNVFLAQNWTAKLTDLSLAVTLPEGGRRPDMDGPEFKYYILDYVKDLQERGEPVEFGGDSNDIRPGQMKMFLNLALRCCAMRNEDRPKMISVAKQIKLIEEEDGQI</sequence>
<dbReference type="eggNOG" id="KOG1187">
    <property type="taxonomic scope" value="Eukaryota"/>
</dbReference>
<dbReference type="OMA" id="CNILEHV"/>
<proteinExistence type="predicted"/>
<dbReference type="PANTHER" id="PTHR27001">
    <property type="entry name" value="OS01G0253100 PROTEIN"/>
    <property type="match status" value="1"/>
</dbReference>
<keyword evidence="1" id="KW-0547">Nucleotide-binding</keyword>
<organism evidence="4 5">
    <name type="scientific">Brassica campestris</name>
    <name type="common">Field mustard</name>
    <dbReference type="NCBI Taxonomy" id="3711"/>
    <lineage>
        <taxon>Eukaryota</taxon>
        <taxon>Viridiplantae</taxon>
        <taxon>Streptophyta</taxon>
        <taxon>Embryophyta</taxon>
        <taxon>Tracheophyta</taxon>
        <taxon>Spermatophyta</taxon>
        <taxon>Magnoliopsida</taxon>
        <taxon>eudicotyledons</taxon>
        <taxon>Gunneridae</taxon>
        <taxon>Pentapetalae</taxon>
        <taxon>rosids</taxon>
        <taxon>malvids</taxon>
        <taxon>Brassicales</taxon>
        <taxon>Brassicaceae</taxon>
        <taxon>Brassiceae</taxon>
        <taxon>Brassica</taxon>
    </lineage>
</organism>
<accession>M4DDP1</accession>
<feature type="domain" description="Protein kinase" evidence="3">
    <location>
        <begin position="1"/>
        <end position="174"/>
    </location>
</feature>
<evidence type="ECO:0000256" key="2">
    <source>
        <dbReference type="ARBA" id="ARBA00022840"/>
    </source>
</evidence>
<reference evidence="4 5" key="1">
    <citation type="journal article" date="2011" name="Nat. Genet.">
        <title>The genome of the mesopolyploid crop species Brassica rapa.</title>
        <authorList>
            <consortium name="Brassica rapa Genome Sequencing Project Consortium"/>
            <person name="Wang X."/>
            <person name="Wang H."/>
            <person name="Wang J."/>
            <person name="Sun R."/>
            <person name="Wu J."/>
            <person name="Liu S."/>
            <person name="Bai Y."/>
            <person name="Mun J.H."/>
            <person name="Bancroft I."/>
            <person name="Cheng F."/>
            <person name="Huang S."/>
            <person name="Li X."/>
            <person name="Hua W."/>
            <person name="Wang J."/>
            <person name="Wang X."/>
            <person name="Freeling M."/>
            <person name="Pires J.C."/>
            <person name="Paterson A.H."/>
            <person name="Chalhoub B."/>
            <person name="Wang B."/>
            <person name="Hayward A."/>
            <person name="Sharpe A.G."/>
            <person name="Park B.S."/>
            <person name="Weisshaar B."/>
            <person name="Liu B."/>
            <person name="Li B."/>
            <person name="Liu B."/>
            <person name="Tong C."/>
            <person name="Song C."/>
            <person name="Duran C."/>
            <person name="Peng C."/>
            <person name="Geng C."/>
            <person name="Koh C."/>
            <person name="Lin C."/>
            <person name="Edwards D."/>
            <person name="Mu D."/>
            <person name="Shen D."/>
            <person name="Soumpourou E."/>
            <person name="Li F."/>
            <person name="Fraser F."/>
            <person name="Conant G."/>
            <person name="Lassalle G."/>
            <person name="King G.J."/>
            <person name="Bonnema G."/>
            <person name="Tang H."/>
            <person name="Wang H."/>
            <person name="Belcram H."/>
            <person name="Zhou H."/>
            <person name="Hirakawa H."/>
            <person name="Abe H."/>
            <person name="Guo H."/>
            <person name="Wang H."/>
            <person name="Jin H."/>
            <person name="Parkin I.A."/>
            <person name="Batley J."/>
            <person name="Kim J.S."/>
            <person name="Just J."/>
            <person name="Li J."/>
            <person name="Xu J."/>
            <person name="Deng J."/>
            <person name="Kim J.A."/>
            <person name="Li J."/>
            <person name="Yu J."/>
            <person name="Meng J."/>
            <person name="Wang J."/>
            <person name="Min J."/>
            <person name="Poulain J."/>
            <person name="Wang J."/>
            <person name="Hatakeyama K."/>
            <person name="Wu K."/>
            <person name="Wang L."/>
            <person name="Fang L."/>
            <person name="Trick M."/>
            <person name="Links M.G."/>
            <person name="Zhao M."/>
            <person name="Jin M."/>
            <person name="Ramchiary N."/>
            <person name="Drou N."/>
            <person name="Berkman P.J."/>
            <person name="Cai Q."/>
            <person name="Huang Q."/>
            <person name="Li R."/>
            <person name="Tabata S."/>
            <person name="Cheng S."/>
            <person name="Zhang S."/>
            <person name="Zhang S."/>
            <person name="Huang S."/>
            <person name="Sato S."/>
            <person name="Sun S."/>
            <person name="Kwon S.J."/>
            <person name="Choi S.R."/>
            <person name="Lee T.H."/>
            <person name="Fan W."/>
            <person name="Zhao X."/>
            <person name="Tan X."/>
            <person name="Xu X."/>
            <person name="Wang Y."/>
            <person name="Qiu Y."/>
            <person name="Yin Y."/>
            <person name="Li Y."/>
            <person name="Du Y."/>
            <person name="Liao Y."/>
            <person name="Lim Y."/>
            <person name="Narusaka Y."/>
            <person name="Wang Y."/>
            <person name="Wang Z."/>
            <person name="Li Z."/>
            <person name="Wang Z."/>
            <person name="Xiong Z."/>
            <person name="Zhang Z."/>
        </authorList>
    </citation>
    <scope>NUCLEOTIDE SEQUENCE [LARGE SCALE GENOMIC DNA]</scope>
    <source>
        <strain evidence="4 5">cv. Chiifu-401-42</strain>
    </source>
</reference>
<dbReference type="GO" id="GO:0005524">
    <property type="term" value="F:ATP binding"/>
    <property type="evidence" value="ECO:0007669"/>
    <property type="project" value="UniProtKB-KW"/>
</dbReference>
<keyword evidence="2" id="KW-0067">ATP-binding</keyword>
<reference evidence="4" key="3">
    <citation type="submission" date="2023-03" db="UniProtKB">
        <authorList>
            <consortium name="EnsemblPlants"/>
        </authorList>
    </citation>
    <scope>IDENTIFICATION</scope>
    <source>
        <strain evidence="4">cv. Chiifu-401-42</strain>
    </source>
</reference>
<evidence type="ECO:0000313" key="5">
    <source>
        <dbReference type="Proteomes" id="UP000011750"/>
    </source>
</evidence>
<dbReference type="HOGENOM" id="CLU_1542239_0_0_1"/>
<dbReference type="AlphaFoldDB" id="M4DDP1"/>
<evidence type="ECO:0000256" key="1">
    <source>
        <dbReference type="ARBA" id="ARBA00022741"/>
    </source>
</evidence>
<dbReference type="Gramene" id="Bra014609.1">
    <property type="protein sequence ID" value="Bra014609.1-P"/>
    <property type="gene ID" value="Bra014609"/>
</dbReference>
<dbReference type="PROSITE" id="PS00109">
    <property type="entry name" value="PROTEIN_KINASE_TYR"/>
    <property type="match status" value="1"/>
</dbReference>
<dbReference type="InterPro" id="IPR001245">
    <property type="entry name" value="Ser-Thr/Tyr_kinase_cat_dom"/>
</dbReference>
<dbReference type="EnsemblPlants" id="Bra014609.1">
    <property type="protein sequence ID" value="Bra014609.1-P"/>
    <property type="gene ID" value="Bra014609"/>
</dbReference>
<dbReference type="Pfam" id="PF07714">
    <property type="entry name" value="PK_Tyr_Ser-Thr"/>
    <property type="match status" value="1"/>
</dbReference>
<dbReference type="InterPro" id="IPR000719">
    <property type="entry name" value="Prot_kinase_dom"/>
</dbReference>
<keyword evidence="5" id="KW-1185">Reference proteome</keyword>
<name>M4DDP1_BRACM</name>